<dbReference type="AlphaFoldDB" id="A0A0S4VBK4"/>
<dbReference type="EMBL" id="LN899826">
    <property type="protein sequence ID" value="CUV42911.1"/>
    <property type="molecule type" value="Genomic_DNA"/>
</dbReference>
<gene>
    <name evidence="1" type="ORF">RUN1744_v1_290023</name>
    <name evidence="2" type="ORF">RUN1985_v1_1470008</name>
    <name evidence="5" type="ORF">RUN215_v1_1350001</name>
    <name evidence="3" type="ORF">TF3108_v1_1690008</name>
    <name evidence="4" type="ORF">TO10_v1_140008</name>
</gene>
<organism evidence="2">
    <name type="scientific">Ralstonia solanacearum</name>
    <name type="common">Pseudomonas solanacearum</name>
    <dbReference type="NCBI Taxonomy" id="305"/>
    <lineage>
        <taxon>Bacteria</taxon>
        <taxon>Pseudomonadati</taxon>
        <taxon>Pseudomonadota</taxon>
        <taxon>Betaproteobacteria</taxon>
        <taxon>Burkholderiales</taxon>
        <taxon>Burkholderiaceae</taxon>
        <taxon>Ralstonia</taxon>
        <taxon>Ralstonia solanacearum species complex</taxon>
    </lineage>
</organism>
<dbReference type="EMBL" id="LN899823">
    <property type="protein sequence ID" value="CUV22984.1"/>
    <property type="molecule type" value="Genomic_DNA"/>
</dbReference>
<proteinExistence type="predicted"/>
<evidence type="ECO:0000313" key="4">
    <source>
        <dbReference type="EMBL" id="CUV44214.1"/>
    </source>
</evidence>
<dbReference type="EMBL" id="LN899820">
    <property type="protein sequence ID" value="CUV57491.1"/>
    <property type="molecule type" value="Genomic_DNA"/>
</dbReference>
<evidence type="ECO:0000313" key="5">
    <source>
        <dbReference type="EMBL" id="CUV57491.1"/>
    </source>
</evidence>
<sequence>MCVMVPPGWFGIVIGANDSGAE</sequence>
<evidence type="ECO:0000313" key="3">
    <source>
        <dbReference type="EMBL" id="CUV42911.1"/>
    </source>
</evidence>
<evidence type="ECO:0000313" key="2">
    <source>
        <dbReference type="EMBL" id="CUV32029.1"/>
    </source>
</evidence>
<dbReference type="EMBL" id="LN899827">
    <property type="protein sequence ID" value="CUV44214.1"/>
    <property type="molecule type" value="Genomic_DNA"/>
</dbReference>
<evidence type="ECO:0000313" key="1">
    <source>
        <dbReference type="EMBL" id="CUV22984.1"/>
    </source>
</evidence>
<protein>
    <submittedName>
        <fullName evidence="2">Uncharacterized protein</fullName>
    </submittedName>
</protein>
<name>A0A0S4VBK4_RALSL</name>
<reference evidence="2" key="1">
    <citation type="submission" date="2015-10" db="EMBL/GenBank/DDBJ databases">
        <authorList>
            <person name="Gilbert D.G."/>
        </authorList>
    </citation>
    <scope>NUCLEOTIDE SEQUENCE</scope>
    <source>
        <strain evidence="2">Phyl III-seqv23</strain>
    </source>
</reference>
<dbReference type="EMBL" id="LN899824">
    <property type="protein sequence ID" value="CUV32029.1"/>
    <property type="molecule type" value="Genomic_DNA"/>
</dbReference>
<accession>A0A0S4VBK4</accession>